<evidence type="ECO:0000256" key="5">
    <source>
        <dbReference type="ARBA" id="ARBA00023015"/>
    </source>
</evidence>
<evidence type="ECO:0000259" key="10">
    <source>
        <dbReference type="Pfam" id="PF04552"/>
    </source>
</evidence>
<evidence type="ECO:0000256" key="3">
    <source>
        <dbReference type="ARBA" id="ARBA00022679"/>
    </source>
</evidence>
<feature type="domain" description="RNA polymerase sigma factor 54 core-binding" evidence="11">
    <location>
        <begin position="112"/>
        <end position="294"/>
    </location>
</feature>
<keyword evidence="3" id="KW-0808">Transferase</keyword>
<keyword evidence="9" id="KW-0812">Transmembrane</keyword>
<evidence type="ECO:0000256" key="1">
    <source>
        <dbReference type="ARBA" id="ARBA00008798"/>
    </source>
</evidence>
<keyword evidence="6" id="KW-0731">Sigma factor</keyword>
<sequence length="446" mass="52538">MNKNSIFLICFIIFYLILFNILNYVKIKIKSLKGITMTNKLNKLDIVEKQKLTQSLKLSQMMKLSINILKMSVMDLKNFIEKEFSKDLGISVELNYSNQENYDNEKEVEINYLTDEKNFFQILEEQLSYFKIETKIKEICIFIINNLNKKGYLELSKIEIKDILEVSDKELEEAFDIIHNLEPYGVGAYSLEECLKIQLKAKMIIDEKLFLFIDNYLYFLADKKYNLIKEKLNINDDILFSYIDIIKSLNPIPSRGYSVGKVKKIIPDILVEIKEDEVFYEINRASIPQITVKDKVNNKYYKKINEIVSCIEKRFETLDKIMKIIISKQKKFFTSQGKRINTLKISDIANELNLSSSTVSRAVKEKYIKTDFGIISLRKLFNLDSAVFLHQQKILEYIENENKENPFSDQDIVNLLEKEGIKIARRTVTKYRKKLGYKSSHKRKKY</sequence>
<dbReference type="Gene3D" id="1.10.10.60">
    <property type="entry name" value="Homeodomain-like"/>
    <property type="match status" value="1"/>
</dbReference>
<dbReference type="Pfam" id="PF00309">
    <property type="entry name" value="Sigma54_AID"/>
    <property type="match status" value="1"/>
</dbReference>
<dbReference type="Pfam" id="PF04963">
    <property type="entry name" value="Sigma54_CBD"/>
    <property type="match status" value="1"/>
</dbReference>
<dbReference type="GO" id="GO:0003677">
    <property type="term" value="F:DNA binding"/>
    <property type="evidence" value="ECO:0007669"/>
    <property type="project" value="UniProtKB-KW"/>
</dbReference>
<dbReference type="PANTHER" id="PTHR32248">
    <property type="entry name" value="RNA POLYMERASE SIGMA-54 FACTOR"/>
    <property type="match status" value="1"/>
</dbReference>
<name>A0A133NQY3_FUSNU</name>
<dbReference type="Pfam" id="PF04552">
    <property type="entry name" value="Sigma54_DBD"/>
    <property type="match status" value="1"/>
</dbReference>
<dbReference type="PROSITE" id="PS00718">
    <property type="entry name" value="SIGMA54_2"/>
    <property type="match status" value="1"/>
</dbReference>
<dbReference type="Gene3D" id="1.10.10.1330">
    <property type="entry name" value="RNA polymerase sigma-54 factor, core-binding domain"/>
    <property type="match status" value="1"/>
</dbReference>
<keyword evidence="4" id="KW-0548">Nucleotidyltransferase</keyword>
<dbReference type="STRING" id="1408287.GCA_000493815_01695"/>
<evidence type="ECO:0000256" key="7">
    <source>
        <dbReference type="ARBA" id="ARBA00023125"/>
    </source>
</evidence>
<dbReference type="InterPro" id="IPR007046">
    <property type="entry name" value="RNA_pol_sigma_54_core-bd"/>
</dbReference>
<evidence type="ECO:0000256" key="6">
    <source>
        <dbReference type="ARBA" id="ARBA00023082"/>
    </source>
</evidence>
<organism evidence="12 13">
    <name type="scientific">Fusobacterium nucleatum</name>
    <dbReference type="NCBI Taxonomy" id="851"/>
    <lineage>
        <taxon>Bacteria</taxon>
        <taxon>Fusobacteriati</taxon>
        <taxon>Fusobacteriota</taxon>
        <taxon>Fusobacteriia</taxon>
        <taxon>Fusobacteriales</taxon>
        <taxon>Fusobacteriaceae</taxon>
        <taxon>Fusobacterium</taxon>
    </lineage>
</organism>
<keyword evidence="2" id="KW-0240">DNA-directed RNA polymerase</keyword>
<evidence type="ECO:0000313" key="13">
    <source>
        <dbReference type="Proteomes" id="UP000070401"/>
    </source>
</evidence>
<evidence type="ECO:0000256" key="2">
    <source>
        <dbReference type="ARBA" id="ARBA00022478"/>
    </source>
</evidence>
<dbReference type="EMBL" id="LRPY01000169">
    <property type="protein sequence ID" value="KXA18706.1"/>
    <property type="molecule type" value="Genomic_DNA"/>
</dbReference>
<dbReference type="InterPro" id="IPR038709">
    <property type="entry name" value="RpoN_core-bd_sf"/>
</dbReference>
<comment type="caution">
    <text evidence="12">The sequence shown here is derived from an EMBL/GenBank/DDBJ whole genome shotgun (WGS) entry which is preliminary data.</text>
</comment>
<dbReference type="GO" id="GO:0001216">
    <property type="term" value="F:DNA-binding transcription activator activity"/>
    <property type="evidence" value="ECO:0007669"/>
    <property type="project" value="InterPro"/>
</dbReference>
<evidence type="ECO:0000313" key="12">
    <source>
        <dbReference type="EMBL" id="KXA18706.1"/>
    </source>
</evidence>
<dbReference type="GO" id="GO:0000428">
    <property type="term" value="C:DNA-directed RNA polymerase complex"/>
    <property type="evidence" value="ECO:0007669"/>
    <property type="project" value="UniProtKB-KW"/>
</dbReference>
<gene>
    <name evidence="12" type="ORF">HMPREF3221_01757</name>
</gene>
<evidence type="ECO:0000256" key="4">
    <source>
        <dbReference type="ARBA" id="ARBA00022695"/>
    </source>
</evidence>
<evidence type="ECO:0000259" key="11">
    <source>
        <dbReference type="Pfam" id="PF04963"/>
    </source>
</evidence>
<keyword evidence="13" id="KW-1185">Reference proteome</keyword>
<comment type="similarity">
    <text evidence="1">Belongs to the sigma-54 factor family.</text>
</comment>
<reference evidence="13" key="1">
    <citation type="submission" date="2016-01" db="EMBL/GenBank/DDBJ databases">
        <authorList>
            <person name="Mitreva M."/>
            <person name="Pepin K.H."/>
            <person name="Mihindukulasuriya K.A."/>
            <person name="Fulton R."/>
            <person name="Fronick C."/>
            <person name="O'Laughlin M."/>
            <person name="Miner T."/>
            <person name="Herter B."/>
            <person name="Rosa B.A."/>
            <person name="Cordes M."/>
            <person name="Tomlinson C."/>
            <person name="Wollam A."/>
            <person name="Palsikar V.B."/>
            <person name="Mardis E.R."/>
            <person name="Wilson R.K."/>
        </authorList>
    </citation>
    <scope>NUCLEOTIDE SEQUENCE [LARGE SCALE GENOMIC DNA]</scope>
    <source>
        <strain evidence="13">MJR7757B</strain>
    </source>
</reference>
<keyword evidence="9" id="KW-0472">Membrane</keyword>
<dbReference type="PIRSF" id="PIRSF000774">
    <property type="entry name" value="RpoN"/>
    <property type="match status" value="1"/>
</dbReference>
<dbReference type="PRINTS" id="PR00045">
    <property type="entry name" value="SIGMA54FCT"/>
</dbReference>
<dbReference type="GO" id="GO:0016987">
    <property type="term" value="F:sigma factor activity"/>
    <property type="evidence" value="ECO:0007669"/>
    <property type="project" value="UniProtKB-KW"/>
</dbReference>
<dbReference type="PANTHER" id="PTHR32248:SF4">
    <property type="entry name" value="RNA POLYMERASE SIGMA-54 FACTOR"/>
    <property type="match status" value="1"/>
</dbReference>
<dbReference type="Proteomes" id="UP000070401">
    <property type="component" value="Unassembled WGS sequence"/>
</dbReference>
<keyword evidence="5" id="KW-0805">Transcription regulation</keyword>
<dbReference type="InterPro" id="IPR007634">
    <property type="entry name" value="RNA_pol_sigma_54_DNA-bd"/>
</dbReference>
<dbReference type="NCBIfam" id="TIGR02395">
    <property type="entry name" value="rpoN_sigma"/>
    <property type="match status" value="1"/>
</dbReference>
<feature type="transmembrane region" description="Helical" evidence="9">
    <location>
        <begin position="6"/>
        <end position="25"/>
    </location>
</feature>
<feature type="domain" description="RNA polymerase sigma factor 54 DNA-binding" evidence="10">
    <location>
        <begin position="297"/>
        <end position="445"/>
    </location>
</feature>
<dbReference type="GO" id="GO:0016779">
    <property type="term" value="F:nucleotidyltransferase activity"/>
    <property type="evidence" value="ECO:0007669"/>
    <property type="project" value="UniProtKB-KW"/>
</dbReference>
<dbReference type="AlphaFoldDB" id="A0A133NQY3"/>
<dbReference type="PATRIC" id="fig|851.8.peg.1768"/>
<dbReference type="PROSITE" id="PS50044">
    <property type="entry name" value="SIGMA54_3"/>
    <property type="match status" value="1"/>
</dbReference>
<evidence type="ECO:0000256" key="9">
    <source>
        <dbReference type="SAM" id="Phobius"/>
    </source>
</evidence>
<proteinExistence type="inferred from homology"/>
<protein>
    <submittedName>
        <fullName evidence="12">RNA polymerase sigma-54 factor</fullName>
    </submittedName>
</protein>
<keyword evidence="9" id="KW-1133">Transmembrane helix</keyword>
<dbReference type="InterPro" id="IPR000394">
    <property type="entry name" value="RNA_pol_sigma_54"/>
</dbReference>
<accession>A0A133NQY3</accession>
<dbReference type="GO" id="GO:0006352">
    <property type="term" value="P:DNA-templated transcription initiation"/>
    <property type="evidence" value="ECO:0007669"/>
    <property type="project" value="InterPro"/>
</dbReference>
<keyword evidence="8" id="KW-0804">Transcription</keyword>
<evidence type="ECO:0000256" key="8">
    <source>
        <dbReference type="ARBA" id="ARBA00023163"/>
    </source>
</evidence>
<keyword evidence="7" id="KW-0238">DNA-binding</keyword>